<evidence type="ECO:0000259" key="5">
    <source>
        <dbReference type="Pfam" id="PF01370"/>
    </source>
</evidence>
<comment type="similarity">
    <text evidence="2">Belongs to the NAD(P)-dependent epimerase/dehydratase family. Dihydroflavonol-4-reductase subfamily.</text>
</comment>
<dbReference type="InterPro" id="IPR050425">
    <property type="entry name" value="NAD(P)_dehydrat-like"/>
</dbReference>
<gene>
    <name evidence="6" type="ORF">B0J15DRAFT_430481</name>
</gene>
<dbReference type="PANTHER" id="PTHR10366:SF562">
    <property type="entry name" value="ALDEHYDE REDUCTASE II (AFU_ORTHOLOGUE AFUA_1G11360)"/>
    <property type="match status" value="1"/>
</dbReference>
<dbReference type="InterPro" id="IPR036291">
    <property type="entry name" value="NAD(P)-bd_dom_sf"/>
</dbReference>
<name>A0A9P9GHS2_FUSSL</name>
<feature type="domain" description="NAD-dependent epimerase/dehydratase" evidence="5">
    <location>
        <begin position="14"/>
        <end position="265"/>
    </location>
</feature>
<dbReference type="GO" id="GO:0016616">
    <property type="term" value="F:oxidoreductase activity, acting on the CH-OH group of donors, NAD or NADP as acceptor"/>
    <property type="evidence" value="ECO:0007669"/>
    <property type="project" value="TreeGrafter"/>
</dbReference>
<comment type="caution">
    <text evidence="6">The sequence shown here is derived from an EMBL/GenBank/DDBJ whole genome shotgun (WGS) entry which is preliminary data.</text>
</comment>
<dbReference type="PANTHER" id="PTHR10366">
    <property type="entry name" value="NAD DEPENDENT EPIMERASE/DEHYDRATASE"/>
    <property type="match status" value="1"/>
</dbReference>
<keyword evidence="1" id="KW-0560">Oxidoreductase</keyword>
<keyword evidence="3" id="KW-0175">Coiled coil</keyword>
<dbReference type="EMBL" id="JAGTJS010000021">
    <property type="protein sequence ID" value="KAH7239779.1"/>
    <property type="molecule type" value="Genomic_DNA"/>
</dbReference>
<dbReference type="Proteomes" id="UP000736672">
    <property type="component" value="Unassembled WGS sequence"/>
</dbReference>
<organism evidence="6 7">
    <name type="scientific">Fusarium solani</name>
    <name type="common">Filamentous fungus</name>
    <dbReference type="NCBI Taxonomy" id="169388"/>
    <lineage>
        <taxon>Eukaryota</taxon>
        <taxon>Fungi</taxon>
        <taxon>Dikarya</taxon>
        <taxon>Ascomycota</taxon>
        <taxon>Pezizomycotina</taxon>
        <taxon>Sordariomycetes</taxon>
        <taxon>Hypocreomycetidae</taxon>
        <taxon>Hypocreales</taxon>
        <taxon>Nectriaceae</taxon>
        <taxon>Fusarium</taxon>
        <taxon>Fusarium solani species complex</taxon>
    </lineage>
</organism>
<dbReference type="AlphaFoldDB" id="A0A9P9GHS2"/>
<evidence type="ECO:0000256" key="4">
    <source>
        <dbReference type="SAM" id="MobiDB-lite"/>
    </source>
</evidence>
<evidence type="ECO:0000256" key="1">
    <source>
        <dbReference type="ARBA" id="ARBA00023002"/>
    </source>
</evidence>
<accession>A0A9P9GHS2</accession>
<reference evidence="6" key="1">
    <citation type="journal article" date="2021" name="Nat. Commun.">
        <title>Genetic determinants of endophytism in the Arabidopsis root mycobiome.</title>
        <authorList>
            <person name="Mesny F."/>
            <person name="Miyauchi S."/>
            <person name="Thiergart T."/>
            <person name="Pickel B."/>
            <person name="Atanasova L."/>
            <person name="Karlsson M."/>
            <person name="Huettel B."/>
            <person name="Barry K.W."/>
            <person name="Haridas S."/>
            <person name="Chen C."/>
            <person name="Bauer D."/>
            <person name="Andreopoulos W."/>
            <person name="Pangilinan J."/>
            <person name="LaButti K."/>
            <person name="Riley R."/>
            <person name="Lipzen A."/>
            <person name="Clum A."/>
            <person name="Drula E."/>
            <person name="Henrissat B."/>
            <person name="Kohler A."/>
            <person name="Grigoriev I.V."/>
            <person name="Martin F.M."/>
            <person name="Hacquard S."/>
        </authorList>
    </citation>
    <scope>NUCLEOTIDE SEQUENCE</scope>
    <source>
        <strain evidence="6">FSSC 5 MPI-SDFR-AT-0091</strain>
    </source>
</reference>
<dbReference type="Gene3D" id="3.40.50.720">
    <property type="entry name" value="NAD(P)-binding Rossmann-like Domain"/>
    <property type="match status" value="1"/>
</dbReference>
<dbReference type="Pfam" id="PF01370">
    <property type="entry name" value="Epimerase"/>
    <property type="match status" value="1"/>
</dbReference>
<feature type="region of interest" description="Disordered" evidence="4">
    <location>
        <begin position="350"/>
        <end position="377"/>
    </location>
</feature>
<sequence>MTDNVTAIPQGSWVLVTAANGHTGSHIVIELLKRGFKVRGTVRDLESSQWLLDDDFVASYAKRGDLELVVADTSVPNVFDDVVKGVSAVIHIAIISDFVADPNIAIPATIEAALTVCRSAARESSVKRFIFTSTFWAATFPAPGISDTITNLDTWNEFALKAAWAPPPYEADRIIPVYCASKVEAEKAVWKFVKDEKLPWVVNSVSPCVILGDIRVEKHLRSVPPQLFEQLYLGNTAALQTPALYYSHVTDVAVLHVAAALDPDVKGQRIQALAGSFNWDNCLDILRKAYPDHKFVDNFQPENPSLTYKVENDIAPGLVKKWAGRDWIGLETCVKETVQGIIDLKLKKGRGRRPKGHVQSRQEGSHTGGVQFINTIPGNGLGSTSNIRLIRSHAAKHSRALQRKTKQRQQVEDEYVSLNGNQEETPQFAIGLSARHRRLVPKPQTTALQRRTRSRSPSPIQLVGGARKDAYQTFARSMSEDEHYLFDFYLNYVIEYGYKACYHKEDEKVFQASMRDVWVPWAMGQPSLMAAIFHVACRNYAATTNNSNSKKYAVKKLQYRLTCLEMAKEAIASQVVASDTTIALALLMASESHFEGDMDAFFAHGIGIIKMVTARGGLETLGLSGFLTKSVGWSIYSPSNYLVSGPGELRAEG</sequence>
<evidence type="ECO:0000256" key="3">
    <source>
        <dbReference type="SAM" id="Coils"/>
    </source>
</evidence>
<dbReference type="OrthoDB" id="2735536at2759"/>
<keyword evidence="7" id="KW-1185">Reference proteome</keyword>
<evidence type="ECO:0000256" key="2">
    <source>
        <dbReference type="ARBA" id="ARBA00023445"/>
    </source>
</evidence>
<evidence type="ECO:0000313" key="7">
    <source>
        <dbReference type="Proteomes" id="UP000736672"/>
    </source>
</evidence>
<evidence type="ECO:0000313" key="6">
    <source>
        <dbReference type="EMBL" id="KAH7239779.1"/>
    </source>
</evidence>
<proteinExistence type="inferred from homology"/>
<dbReference type="InterPro" id="IPR001509">
    <property type="entry name" value="Epimerase_deHydtase"/>
</dbReference>
<dbReference type="SUPFAM" id="SSF51735">
    <property type="entry name" value="NAD(P)-binding Rossmann-fold domains"/>
    <property type="match status" value="1"/>
</dbReference>
<feature type="coiled-coil region" evidence="3">
    <location>
        <begin position="394"/>
        <end position="421"/>
    </location>
</feature>
<protein>
    <recommendedName>
        <fullName evidence="5">NAD-dependent epimerase/dehydratase domain-containing protein</fullName>
    </recommendedName>
</protein>